<dbReference type="PROSITE" id="PS00636">
    <property type="entry name" value="DNAJ_1"/>
    <property type="match status" value="1"/>
</dbReference>
<organism evidence="4">
    <name type="scientific">hydrothermal vent metagenome</name>
    <dbReference type="NCBI Taxonomy" id="652676"/>
    <lineage>
        <taxon>unclassified sequences</taxon>
        <taxon>metagenomes</taxon>
        <taxon>ecological metagenomes</taxon>
    </lineage>
</organism>
<name>A0A3B0T2B0_9ZZZZ</name>
<dbReference type="FunFam" id="2.60.260.20:FF:000013">
    <property type="entry name" value="DnaJ subfamily B member 11"/>
    <property type="match status" value="1"/>
</dbReference>
<dbReference type="AlphaFoldDB" id="A0A3B0T2B0"/>
<dbReference type="CDD" id="cd10747">
    <property type="entry name" value="DnaJ_C"/>
    <property type="match status" value="1"/>
</dbReference>
<accession>A0A3B0T2B0</accession>
<dbReference type="PROSITE" id="PS50076">
    <property type="entry name" value="DNAJ_2"/>
    <property type="match status" value="1"/>
</dbReference>
<feature type="region of interest" description="Disordered" evidence="2">
    <location>
        <begin position="126"/>
        <end position="146"/>
    </location>
</feature>
<gene>
    <name evidence="4" type="ORF">MNBD_ALPHA09-1466</name>
</gene>
<dbReference type="InterPro" id="IPR008971">
    <property type="entry name" value="HSP40/DnaJ_pept-bd"/>
</dbReference>
<dbReference type="Gene3D" id="1.10.287.110">
    <property type="entry name" value="DnaJ domain"/>
    <property type="match status" value="1"/>
</dbReference>
<dbReference type="GO" id="GO:0005737">
    <property type="term" value="C:cytoplasm"/>
    <property type="evidence" value="ECO:0007669"/>
    <property type="project" value="TreeGrafter"/>
</dbReference>
<dbReference type="GO" id="GO:0051082">
    <property type="term" value="F:unfolded protein binding"/>
    <property type="evidence" value="ECO:0007669"/>
    <property type="project" value="InterPro"/>
</dbReference>
<dbReference type="InterPro" id="IPR018253">
    <property type="entry name" value="DnaJ_domain_CS"/>
</dbReference>
<dbReference type="PANTHER" id="PTHR43096">
    <property type="entry name" value="DNAJ HOMOLOG 1, MITOCHONDRIAL-RELATED"/>
    <property type="match status" value="1"/>
</dbReference>
<dbReference type="InterPro" id="IPR001623">
    <property type="entry name" value="DnaJ_domain"/>
</dbReference>
<evidence type="ECO:0000313" key="4">
    <source>
        <dbReference type="EMBL" id="VAW11070.1"/>
    </source>
</evidence>
<dbReference type="Pfam" id="PF00226">
    <property type="entry name" value="DnaJ"/>
    <property type="match status" value="1"/>
</dbReference>
<dbReference type="PANTHER" id="PTHR43096:SF52">
    <property type="entry name" value="DNAJ HOMOLOG 1, MITOCHONDRIAL-RELATED"/>
    <property type="match status" value="1"/>
</dbReference>
<reference evidence="4" key="1">
    <citation type="submission" date="2018-06" db="EMBL/GenBank/DDBJ databases">
        <authorList>
            <person name="Zhirakovskaya E."/>
        </authorList>
    </citation>
    <scope>NUCLEOTIDE SEQUENCE</scope>
</reference>
<feature type="domain" description="J" evidence="3">
    <location>
        <begin position="3"/>
        <end position="68"/>
    </location>
</feature>
<evidence type="ECO:0000256" key="2">
    <source>
        <dbReference type="SAM" id="MobiDB-lite"/>
    </source>
</evidence>
<feature type="compositionally biased region" description="Gly residues" evidence="2">
    <location>
        <begin position="129"/>
        <end position="146"/>
    </location>
</feature>
<evidence type="ECO:0000259" key="3">
    <source>
        <dbReference type="PROSITE" id="PS50076"/>
    </source>
</evidence>
<evidence type="ECO:0000256" key="1">
    <source>
        <dbReference type="ARBA" id="ARBA00023186"/>
    </source>
</evidence>
<sequence>MRDPYKVLGVPKRASEAEIKSAYRKLAKKFHPDANSGDDKAAGRFAEVGAAYELLKDKEKRALFDRGEIDAKGNPTGYGADPFGPGGPFAGARAAGARRGGQRAGPFGGARAEDIFSEFFSAAGRSDSHGGGAGPGNMGGMGGSPFGGAASSGRDISYTLSIPFSEAIRGAVRRVTLAGGKTLDVKIPKGVADGQQIRLRGQGEADPRARGRAGDALITVKIEPDPLFERDGNTLRLTLPVTLYEAVLGGKAKVPTPTGSVELTIPARSSSGRVLRLKGKGVATEKGPAGDLLVTLRIVLPASDPELEAFLKKHAPTRPYSVRGPEFD</sequence>
<dbReference type="Pfam" id="PF01556">
    <property type="entry name" value="DnaJ_C"/>
    <property type="match status" value="1"/>
</dbReference>
<protein>
    <submittedName>
        <fullName evidence="4">DnaJ-class molecular chaperone CbpA</fullName>
    </submittedName>
</protein>
<dbReference type="GO" id="GO:0042026">
    <property type="term" value="P:protein refolding"/>
    <property type="evidence" value="ECO:0007669"/>
    <property type="project" value="TreeGrafter"/>
</dbReference>
<keyword evidence="1" id="KW-0143">Chaperone</keyword>
<dbReference type="InterPro" id="IPR002939">
    <property type="entry name" value="DnaJ_C"/>
</dbReference>
<dbReference type="SMART" id="SM00271">
    <property type="entry name" value="DnaJ"/>
    <property type="match status" value="1"/>
</dbReference>
<dbReference type="SUPFAM" id="SSF49493">
    <property type="entry name" value="HSP40/DnaJ peptide-binding domain"/>
    <property type="match status" value="2"/>
</dbReference>
<dbReference type="SUPFAM" id="SSF46565">
    <property type="entry name" value="Chaperone J-domain"/>
    <property type="match status" value="1"/>
</dbReference>
<dbReference type="InterPro" id="IPR036869">
    <property type="entry name" value="J_dom_sf"/>
</dbReference>
<dbReference type="EMBL" id="UOEM01000027">
    <property type="protein sequence ID" value="VAW11070.1"/>
    <property type="molecule type" value="Genomic_DNA"/>
</dbReference>
<dbReference type="CDD" id="cd06257">
    <property type="entry name" value="DnaJ"/>
    <property type="match status" value="1"/>
</dbReference>
<dbReference type="Gene3D" id="2.60.260.20">
    <property type="entry name" value="Urease metallochaperone UreE, N-terminal domain"/>
    <property type="match status" value="2"/>
</dbReference>
<proteinExistence type="predicted"/>
<dbReference type="PRINTS" id="PR00625">
    <property type="entry name" value="JDOMAIN"/>
</dbReference>